<dbReference type="EMBL" id="CP036267">
    <property type="protein sequence ID" value="QDT33626.1"/>
    <property type="molecule type" value="Genomic_DNA"/>
</dbReference>
<proteinExistence type="predicted"/>
<dbReference type="AlphaFoldDB" id="A0A517QPQ7"/>
<dbReference type="OrthoDB" id="210114at2"/>
<evidence type="ECO:0000313" key="1">
    <source>
        <dbReference type="EMBL" id="QDT33626.1"/>
    </source>
</evidence>
<evidence type="ECO:0000313" key="2">
    <source>
        <dbReference type="Proteomes" id="UP000315724"/>
    </source>
</evidence>
<dbReference type="PROSITE" id="PS51257">
    <property type="entry name" value="PROKAR_LIPOPROTEIN"/>
    <property type="match status" value="1"/>
</dbReference>
<name>A0A517QPQ7_9PLAN</name>
<organism evidence="1 2">
    <name type="scientific">Thalassoglobus polymorphus</name>
    <dbReference type="NCBI Taxonomy" id="2527994"/>
    <lineage>
        <taxon>Bacteria</taxon>
        <taxon>Pseudomonadati</taxon>
        <taxon>Planctomycetota</taxon>
        <taxon>Planctomycetia</taxon>
        <taxon>Planctomycetales</taxon>
        <taxon>Planctomycetaceae</taxon>
        <taxon>Thalassoglobus</taxon>
    </lineage>
</organism>
<dbReference type="KEGG" id="tpol:Mal48_28800"/>
<reference evidence="1 2" key="1">
    <citation type="submission" date="2019-02" db="EMBL/GenBank/DDBJ databases">
        <title>Deep-cultivation of Planctomycetes and their phenomic and genomic characterization uncovers novel biology.</title>
        <authorList>
            <person name="Wiegand S."/>
            <person name="Jogler M."/>
            <person name="Boedeker C."/>
            <person name="Pinto D."/>
            <person name="Vollmers J."/>
            <person name="Rivas-Marin E."/>
            <person name="Kohn T."/>
            <person name="Peeters S.H."/>
            <person name="Heuer A."/>
            <person name="Rast P."/>
            <person name="Oberbeckmann S."/>
            <person name="Bunk B."/>
            <person name="Jeske O."/>
            <person name="Meyerdierks A."/>
            <person name="Storesund J.E."/>
            <person name="Kallscheuer N."/>
            <person name="Luecker S."/>
            <person name="Lage O.M."/>
            <person name="Pohl T."/>
            <person name="Merkel B.J."/>
            <person name="Hornburger P."/>
            <person name="Mueller R.-W."/>
            <person name="Bruemmer F."/>
            <person name="Labrenz M."/>
            <person name="Spormann A.M."/>
            <person name="Op den Camp H."/>
            <person name="Overmann J."/>
            <person name="Amann R."/>
            <person name="Jetten M.S.M."/>
            <person name="Mascher T."/>
            <person name="Medema M.H."/>
            <person name="Devos D.P."/>
            <person name="Kaster A.-K."/>
            <person name="Ovreas L."/>
            <person name="Rohde M."/>
            <person name="Galperin M.Y."/>
            <person name="Jogler C."/>
        </authorList>
    </citation>
    <scope>NUCLEOTIDE SEQUENCE [LARGE SCALE GENOMIC DNA]</scope>
    <source>
        <strain evidence="1 2">Mal48</strain>
    </source>
</reference>
<keyword evidence="2" id="KW-1185">Reference proteome</keyword>
<sequence length="352" mass="39978">MFFRLRTDGTQVPINIQNMYAGPTSSSCWIIGGGPSLNSLPIDAIQNSPSPKFAINLAGSQLLRPTFWTSYDPTARFHRSIYMDPSVIKFVHRCRSMNLVPESTFKVCESPSTVFFDRNRDTGFSGFPDASLPRITDWQDSMIQAIHIAYRLGFRKLYLAGCEMVITPSESFQQRARECGIEYRENELLGEFLKRCEKDGISKQEIQQLALGPQYHFDESKSFDSAVQTDFHYFRVAQYLRLSRQSISLAGLELISVTPKSRLNDFFTYQTVENAAKSILESVGCPANEETRGLYSEQNHRTPLGLGPMRDFRPHFWKSDVTNLPARTPAQSARKPNSLLLPEIPVNLRENP</sequence>
<accession>A0A517QPQ7</accession>
<dbReference type="Proteomes" id="UP000315724">
    <property type="component" value="Chromosome"/>
</dbReference>
<gene>
    <name evidence="1" type="ORF">Mal48_28800</name>
</gene>
<dbReference type="RefSeq" id="WP_145200198.1">
    <property type="nucleotide sequence ID" value="NZ_CP036267.1"/>
</dbReference>
<protein>
    <submittedName>
        <fullName evidence="1">Uncharacterized protein</fullName>
    </submittedName>
</protein>